<keyword evidence="2" id="KW-1185">Reference proteome</keyword>
<proteinExistence type="predicted"/>
<sequence>MSPVEPVEGLKDRSDVVTGLGKIAGWGCVRSISRCEFGFTGERRHLWIFNPVVEDDVVLSNTRYILRTAVTPDSYPPVCQHNL</sequence>
<dbReference type="AlphaFoldDB" id="A0A9Q1I6J6"/>
<comment type="caution">
    <text evidence="1">The sequence shown here is derived from an EMBL/GenBank/DDBJ whole genome shotgun (WGS) entry which is preliminary data.</text>
</comment>
<reference evidence="1" key="1">
    <citation type="journal article" date="2023" name="Science">
        <title>Genome structures resolve the early diversification of teleost fishes.</title>
        <authorList>
            <person name="Parey E."/>
            <person name="Louis A."/>
            <person name="Montfort J."/>
            <person name="Bouchez O."/>
            <person name="Roques C."/>
            <person name="Iampietro C."/>
            <person name="Lluch J."/>
            <person name="Castinel A."/>
            <person name="Donnadieu C."/>
            <person name="Desvignes T."/>
            <person name="Floi Bucao C."/>
            <person name="Jouanno E."/>
            <person name="Wen M."/>
            <person name="Mejri S."/>
            <person name="Dirks R."/>
            <person name="Jansen H."/>
            <person name="Henkel C."/>
            <person name="Chen W.J."/>
            <person name="Zahm M."/>
            <person name="Cabau C."/>
            <person name="Klopp C."/>
            <person name="Thompson A.W."/>
            <person name="Robinson-Rechavi M."/>
            <person name="Braasch I."/>
            <person name="Lecointre G."/>
            <person name="Bobe J."/>
            <person name="Postlethwait J.H."/>
            <person name="Berthelot C."/>
            <person name="Roest Crollius H."/>
            <person name="Guiguen Y."/>
        </authorList>
    </citation>
    <scope>NUCLEOTIDE SEQUENCE</scope>
    <source>
        <strain evidence="1">Concon-B</strain>
    </source>
</reference>
<organism evidence="1 2">
    <name type="scientific">Conger conger</name>
    <name type="common">Conger eel</name>
    <name type="synonym">Muraena conger</name>
    <dbReference type="NCBI Taxonomy" id="82655"/>
    <lineage>
        <taxon>Eukaryota</taxon>
        <taxon>Metazoa</taxon>
        <taxon>Chordata</taxon>
        <taxon>Craniata</taxon>
        <taxon>Vertebrata</taxon>
        <taxon>Euteleostomi</taxon>
        <taxon>Actinopterygii</taxon>
        <taxon>Neopterygii</taxon>
        <taxon>Teleostei</taxon>
        <taxon>Anguilliformes</taxon>
        <taxon>Congridae</taxon>
        <taxon>Conger</taxon>
    </lineage>
</organism>
<gene>
    <name evidence="1" type="ORF">COCON_G00033390</name>
</gene>
<accession>A0A9Q1I6J6</accession>
<evidence type="ECO:0000313" key="2">
    <source>
        <dbReference type="Proteomes" id="UP001152803"/>
    </source>
</evidence>
<evidence type="ECO:0000313" key="1">
    <source>
        <dbReference type="EMBL" id="KAJ8284489.1"/>
    </source>
</evidence>
<protein>
    <submittedName>
        <fullName evidence="1">Uncharacterized protein</fullName>
    </submittedName>
</protein>
<dbReference type="Proteomes" id="UP001152803">
    <property type="component" value="Unassembled WGS sequence"/>
</dbReference>
<dbReference type="EMBL" id="JAFJMO010000002">
    <property type="protein sequence ID" value="KAJ8284489.1"/>
    <property type="molecule type" value="Genomic_DNA"/>
</dbReference>
<name>A0A9Q1I6J6_CONCO</name>